<proteinExistence type="predicted"/>
<gene>
    <name evidence="1" type="ORF">METZ01_LOCUS466385</name>
</gene>
<name>A0A383B0Y6_9ZZZZ</name>
<dbReference type="AlphaFoldDB" id="A0A383B0Y6"/>
<dbReference type="EMBL" id="UINC01196499">
    <property type="protein sequence ID" value="SVE13531.1"/>
    <property type="molecule type" value="Genomic_DNA"/>
</dbReference>
<reference evidence="1" key="1">
    <citation type="submission" date="2018-05" db="EMBL/GenBank/DDBJ databases">
        <authorList>
            <person name="Lanie J.A."/>
            <person name="Ng W.-L."/>
            <person name="Kazmierczak K.M."/>
            <person name="Andrzejewski T.M."/>
            <person name="Davidsen T.M."/>
            <person name="Wayne K.J."/>
            <person name="Tettelin H."/>
            <person name="Glass J.I."/>
            <person name="Rusch D."/>
            <person name="Podicherti R."/>
            <person name="Tsui H.-C.T."/>
            <person name="Winkler M.E."/>
        </authorList>
    </citation>
    <scope>NUCLEOTIDE SEQUENCE</scope>
</reference>
<accession>A0A383B0Y6</accession>
<sequence length="44" mass="4811">VQPFATFYATKNICLIFTGPLITHLPDDLTEYRGNSSKRLPGGG</sequence>
<organism evidence="1">
    <name type="scientific">marine metagenome</name>
    <dbReference type="NCBI Taxonomy" id="408172"/>
    <lineage>
        <taxon>unclassified sequences</taxon>
        <taxon>metagenomes</taxon>
        <taxon>ecological metagenomes</taxon>
    </lineage>
</organism>
<feature type="non-terminal residue" evidence="1">
    <location>
        <position position="1"/>
    </location>
</feature>
<protein>
    <submittedName>
        <fullName evidence="1">Uncharacterized protein</fullName>
    </submittedName>
</protein>
<evidence type="ECO:0000313" key="1">
    <source>
        <dbReference type="EMBL" id="SVE13531.1"/>
    </source>
</evidence>